<evidence type="ECO:0000313" key="2">
    <source>
        <dbReference type="EMBL" id="GAA4173547.1"/>
    </source>
</evidence>
<dbReference type="RefSeq" id="WP_425553257.1">
    <property type="nucleotide sequence ID" value="NZ_BAABBW010000002.1"/>
</dbReference>
<protein>
    <submittedName>
        <fullName evidence="2">DUF1295 domain-containing protein</fullName>
    </submittedName>
</protein>
<reference evidence="3" key="1">
    <citation type="journal article" date="2019" name="Int. J. Syst. Evol. Microbiol.">
        <title>The Global Catalogue of Microorganisms (GCM) 10K type strain sequencing project: providing services to taxonomists for standard genome sequencing and annotation.</title>
        <authorList>
            <consortium name="The Broad Institute Genomics Platform"/>
            <consortium name="The Broad Institute Genome Sequencing Center for Infectious Disease"/>
            <person name="Wu L."/>
            <person name="Ma J."/>
        </authorList>
    </citation>
    <scope>NUCLEOTIDE SEQUENCE [LARGE SCALE GENOMIC DNA]</scope>
    <source>
        <strain evidence="3">JCM 17591</strain>
    </source>
</reference>
<feature type="transmembrane region" description="Helical" evidence="1">
    <location>
        <begin position="61"/>
        <end position="79"/>
    </location>
</feature>
<feature type="transmembrane region" description="Helical" evidence="1">
    <location>
        <begin position="205"/>
        <end position="236"/>
    </location>
</feature>
<proteinExistence type="predicted"/>
<organism evidence="2 3">
    <name type="scientific">Gryllotalpicola koreensis</name>
    <dbReference type="NCBI Taxonomy" id="993086"/>
    <lineage>
        <taxon>Bacteria</taxon>
        <taxon>Bacillati</taxon>
        <taxon>Actinomycetota</taxon>
        <taxon>Actinomycetes</taxon>
        <taxon>Micrococcales</taxon>
        <taxon>Microbacteriaceae</taxon>
        <taxon>Gryllotalpicola</taxon>
    </lineage>
</organism>
<evidence type="ECO:0000256" key="1">
    <source>
        <dbReference type="SAM" id="Phobius"/>
    </source>
</evidence>
<feature type="transmembrane region" description="Helical" evidence="1">
    <location>
        <begin position="107"/>
        <end position="129"/>
    </location>
</feature>
<gene>
    <name evidence="2" type="ORF">GCM10022287_16140</name>
</gene>
<comment type="caution">
    <text evidence="2">The sequence shown here is derived from an EMBL/GenBank/DDBJ whole genome shotgun (WGS) entry which is preliminary data.</text>
</comment>
<feature type="transmembrane region" description="Helical" evidence="1">
    <location>
        <begin position="6"/>
        <end position="25"/>
    </location>
</feature>
<name>A0ABP7ZYK9_9MICO</name>
<keyword evidence="3" id="KW-1185">Reference proteome</keyword>
<feature type="transmembrane region" description="Helical" evidence="1">
    <location>
        <begin position="37"/>
        <end position="55"/>
    </location>
</feature>
<dbReference type="Pfam" id="PF06966">
    <property type="entry name" value="DUF1295"/>
    <property type="match status" value="1"/>
</dbReference>
<dbReference type="PANTHER" id="PTHR32251:SF23">
    <property type="entry name" value="3-OXO-5-ALPHA-STEROID 4-DEHYDROGENASE (DUF1295)"/>
    <property type="match status" value="1"/>
</dbReference>
<dbReference type="Gene3D" id="1.20.120.1630">
    <property type="match status" value="1"/>
</dbReference>
<dbReference type="EMBL" id="BAABBW010000002">
    <property type="protein sequence ID" value="GAA4173547.1"/>
    <property type="molecule type" value="Genomic_DNA"/>
</dbReference>
<dbReference type="InterPro" id="IPR010721">
    <property type="entry name" value="UstE-like"/>
</dbReference>
<keyword evidence="1" id="KW-0812">Transmembrane</keyword>
<dbReference type="PANTHER" id="PTHR32251">
    <property type="entry name" value="3-OXO-5-ALPHA-STEROID 4-DEHYDROGENASE"/>
    <property type="match status" value="1"/>
</dbReference>
<evidence type="ECO:0000313" key="3">
    <source>
        <dbReference type="Proteomes" id="UP001501079"/>
    </source>
</evidence>
<keyword evidence="1" id="KW-0472">Membrane</keyword>
<accession>A0ABP7ZYK9</accession>
<dbReference type="Proteomes" id="UP001501079">
    <property type="component" value="Unassembled WGS sequence"/>
</dbReference>
<sequence length="279" mass="32198">MTHVAPLHVDFWILIGVCALTWVLSLITREHSWVDRIWSIVPVVYVWVFAAEAGLDNPRLLLMAGLVTLWGIRLTFNFARKGGYARGGEDYRWAILRARMPRPLFEVFNLLFIVCYQNVLLLLISLPAYTAWRHPSALNALDWILAAAFLAALVGETVADQQQWNFQQWKKSERAAGRDPRPRFLQTGLFRFSRHPNFFFEQSQWWLLFFFGCVAAGSLWQWTVIGPALLTVLFIGSTRMTEQISRERYPEYAGYQARVSALVPWFRRRGSGEDLAQLG</sequence>
<keyword evidence="1" id="KW-1133">Transmembrane helix</keyword>